<evidence type="ECO:0000256" key="10">
    <source>
        <dbReference type="ARBA" id="ARBA00037178"/>
    </source>
</evidence>
<evidence type="ECO:0000256" key="11">
    <source>
        <dbReference type="ARBA" id="ARBA00040752"/>
    </source>
</evidence>
<keyword evidence="14" id="KW-1185">Reference proteome</keyword>
<proteinExistence type="inferred from homology"/>
<evidence type="ECO:0000313" key="13">
    <source>
        <dbReference type="EMBL" id="GGC74611.1"/>
    </source>
</evidence>
<feature type="domain" description="Cell envelope-related transcriptional attenuator" evidence="12">
    <location>
        <begin position="72"/>
        <end position="214"/>
    </location>
</feature>
<organism evidence="13 14">
    <name type="scientific">Thalassobacillus devorans</name>
    <dbReference type="NCBI Taxonomy" id="279813"/>
    <lineage>
        <taxon>Bacteria</taxon>
        <taxon>Bacillati</taxon>
        <taxon>Bacillota</taxon>
        <taxon>Bacilli</taxon>
        <taxon>Bacillales</taxon>
        <taxon>Bacillaceae</taxon>
        <taxon>Thalassobacillus</taxon>
    </lineage>
</organism>
<keyword evidence="7" id="KW-0805">Transcription regulation</keyword>
<keyword evidence="8" id="KW-0472">Membrane</keyword>
<keyword evidence="4" id="KW-0812">Transmembrane</keyword>
<comment type="function">
    <text evidence="10">Involved in SarA attenuation. Affects resistance to oxacillin and teicoplanin, as well as the synthesis of virulence factors.</text>
</comment>
<evidence type="ECO:0000256" key="7">
    <source>
        <dbReference type="ARBA" id="ARBA00023015"/>
    </source>
</evidence>
<gene>
    <name evidence="13" type="ORF">GCM10007216_01530</name>
</gene>
<reference evidence="14" key="1">
    <citation type="journal article" date="2019" name="Int. J. Syst. Evol. Microbiol.">
        <title>The Global Catalogue of Microorganisms (GCM) 10K type strain sequencing project: providing services to taxonomists for standard genome sequencing and annotation.</title>
        <authorList>
            <consortium name="The Broad Institute Genomics Platform"/>
            <consortium name="The Broad Institute Genome Sequencing Center for Infectious Disease"/>
            <person name="Wu L."/>
            <person name="Ma J."/>
        </authorList>
    </citation>
    <scope>NUCLEOTIDE SEQUENCE [LARGE SCALE GENOMIC DNA]</scope>
    <source>
        <strain evidence="14">CCM 7282</strain>
    </source>
</reference>
<dbReference type="NCBIfam" id="TIGR00350">
    <property type="entry name" value="lytR_cpsA_psr"/>
    <property type="match status" value="1"/>
</dbReference>
<comment type="caution">
    <text evidence="13">The sequence shown here is derived from an EMBL/GenBank/DDBJ whole genome shotgun (WGS) entry which is preliminary data.</text>
</comment>
<comment type="subcellular location">
    <subcellularLocation>
        <location evidence="1">Cell membrane</location>
        <topology evidence="1">Single-pass type II membrane protein</topology>
    </subcellularLocation>
</comment>
<dbReference type="RefSeq" id="WP_062447711.1">
    <property type="nucleotide sequence ID" value="NZ_CTEA01000005.1"/>
</dbReference>
<keyword evidence="3" id="KW-1003">Cell membrane</keyword>
<dbReference type="InterPro" id="IPR050922">
    <property type="entry name" value="LytR/CpsA/Psr_CW_biosynth"/>
</dbReference>
<name>A0ABQ1NEF6_9BACI</name>
<dbReference type="Pfam" id="PF03816">
    <property type="entry name" value="LytR_cpsA_psr"/>
    <property type="match status" value="1"/>
</dbReference>
<dbReference type="EMBL" id="BMCJ01000001">
    <property type="protein sequence ID" value="GGC74611.1"/>
    <property type="molecule type" value="Genomic_DNA"/>
</dbReference>
<protein>
    <recommendedName>
        <fullName evidence="11">Regulatory protein MsrR</fullName>
    </recommendedName>
</protein>
<evidence type="ECO:0000256" key="4">
    <source>
        <dbReference type="ARBA" id="ARBA00022692"/>
    </source>
</evidence>
<dbReference type="Proteomes" id="UP000619534">
    <property type="component" value="Unassembled WGS sequence"/>
</dbReference>
<evidence type="ECO:0000256" key="9">
    <source>
        <dbReference type="ARBA" id="ARBA00023163"/>
    </source>
</evidence>
<dbReference type="PANTHER" id="PTHR33392">
    <property type="entry name" value="POLYISOPRENYL-TEICHOIC ACID--PEPTIDOGLYCAN TEICHOIC ACID TRANSFERASE TAGU"/>
    <property type="match status" value="1"/>
</dbReference>
<comment type="similarity">
    <text evidence="2">Belongs to the LytR/CpsA/Psr (LCP) family.</text>
</comment>
<dbReference type="InterPro" id="IPR004474">
    <property type="entry name" value="LytR_CpsA_psr"/>
</dbReference>
<sequence>MLLVLFLLFLIIGTGVASYEYMAGKRDAMGESEGNLEESQYKNDFQGVDNKDGKTTVLLLGIDKNEKEEVRRTDTIMIAQYEPGEKKAKLASLMRDTYVNIPGHGYNKLNAAFALGGPELLRQTIEENFGISTEYYSIIDFDGFTHIVDTVAPEGIEVDIDHRMYHKGAVDLQPGTQKLHGEELLGYARYRGDADSDFGRVNRQQEVIKLMKDEVVSAKGLLKVPRLVGTIQPYIDTNISNSKMVGLGKDFIFNAPENIETLRIPVEGSYWDERYSHAGSVLAHDEQVNREALQEFLGLKEENTTN</sequence>
<evidence type="ECO:0000256" key="2">
    <source>
        <dbReference type="ARBA" id="ARBA00006068"/>
    </source>
</evidence>
<evidence type="ECO:0000259" key="12">
    <source>
        <dbReference type="Pfam" id="PF03816"/>
    </source>
</evidence>
<dbReference type="Gene3D" id="3.40.630.190">
    <property type="entry name" value="LCP protein"/>
    <property type="match status" value="1"/>
</dbReference>
<evidence type="ECO:0000313" key="14">
    <source>
        <dbReference type="Proteomes" id="UP000619534"/>
    </source>
</evidence>
<evidence type="ECO:0000256" key="3">
    <source>
        <dbReference type="ARBA" id="ARBA00022475"/>
    </source>
</evidence>
<evidence type="ECO:0000256" key="6">
    <source>
        <dbReference type="ARBA" id="ARBA00022989"/>
    </source>
</evidence>
<keyword evidence="5" id="KW-0735">Signal-anchor</keyword>
<keyword evidence="6" id="KW-1133">Transmembrane helix</keyword>
<evidence type="ECO:0000256" key="1">
    <source>
        <dbReference type="ARBA" id="ARBA00004401"/>
    </source>
</evidence>
<dbReference type="PANTHER" id="PTHR33392:SF8">
    <property type="entry name" value="REGULATORY PROTEIN MSRR"/>
    <property type="match status" value="1"/>
</dbReference>
<evidence type="ECO:0000256" key="8">
    <source>
        <dbReference type="ARBA" id="ARBA00023136"/>
    </source>
</evidence>
<accession>A0ABQ1NEF6</accession>
<keyword evidence="9" id="KW-0804">Transcription</keyword>
<evidence type="ECO:0000256" key="5">
    <source>
        <dbReference type="ARBA" id="ARBA00022968"/>
    </source>
</evidence>